<keyword evidence="2" id="KW-1133">Transmembrane helix</keyword>
<keyword evidence="2" id="KW-0812">Transmembrane</keyword>
<reference evidence="3" key="1">
    <citation type="journal article" date="2019" name="Plant J.">
        <title>Chlorella vulgaris genome assembly and annotation reveals the molecular basis for metabolic acclimation to high light conditions.</title>
        <authorList>
            <person name="Cecchin M."/>
            <person name="Marcolungo L."/>
            <person name="Rossato M."/>
            <person name="Girolomoni L."/>
            <person name="Cosentino E."/>
            <person name="Cuine S."/>
            <person name="Li-Beisson Y."/>
            <person name="Delledonne M."/>
            <person name="Ballottari M."/>
        </authorList>
    </citation>
    <scope>NUCLEOTIDE SEQUENCE</scope>
    <source>
        <strain evidence="3">211/11P</strain>
    </source>
</reference>
<proteinExistence type="predicted"/>
<name>A0A9D4Z1A7_CHLVU</name>
<feature type="region of interest" description="Disordered" evidence="1">
    <location>
        <begin position="1"/>
        <end position="26"/>
    </location>
</feature>
<sequence>MSPITGATHSATQLASGLRSGGGMRSATSVPLGWRATVLLNRRTASRCGGVPHFQPTAGRRKRRRRRDSPPPPAVPRRLDLLQRVISLDENTWLAIFFNVAFWSFIAVCLQRGGSMYFDATIVLYVWVCLMSVLRPLD</sequence>
<comment type="caution">
    <text evidence="3">The sequence shown here is derived from an EMBL/GenBank/DDBJ whole genome shotgun (WGS) entry which is preliminary data.</text>
</comment>
<accession>A0A9D4Z1A7</accession>
<feature type="region of interest" description="Disordered" evidence="1">
    <location>
        <begin position="47"/>
        <end position="75"/>
    </location>
</feature>
<protein>
    <submittedName>
        <fullName evidence="3">Uncharacterized protein</fullName>
    </submittedName>
</protein>
<gene>
    <name evidence="3" type="ORF">D9Q98_005829</name>
</gene>
<dbReference type="EMBL" id="SIDB01000002">
    <property type="protein sequence ID" value="KAI3436412.1"/>
    <property type="molecule type" value="Genomic_DNA"/>
</dbReference>
<reference evidence="3" key="2">
    <citation type="submission" date="2020-11" db="EMBL/GenBank/DDBJ databases">
        <authorList>
            <person name="Cecchin M."/>
            <person name="Marcolungo L."/>
            <person name="Rossato M."/>
            <person name="Girolomoni L."/>
            <person name="Cosentino E."/>
            <person name="Cuine S."/>
            <person name="Li-Beisson Y."/>
            <person name="Delledonne M."/>
            <person name="Ballottari M."/>
        </authorList>
    </citation>
    <scope>NUCLEOTIDE SEQUENCE</scope>
    <source>
        <strain evidence="3">211/11P</strain>
        <tissue evidence="3">Whole cell</tissue>
    </source>
</reference>
<evidence type="ECO:0000256" key="1">
    <source>
        <dbReference type="SAM" id="MobiDB-lite"/>
    </source>
</evidence>
<keyword evidence="4" id="KW-1185">Reference proteome</keyword>
<dbReference type="AlphaFoldDB" id="A0A9D4Z1A7"/>
<evidence type="ECO:0000256" key="2">
    <source>
        <dbReference type="SAM" id="Phobius"/>
    </source>
</evidence>
<organism evidence="3 4">
    <name type="scientific">Chlorella vulgaris</name>
    <name type="common">Green alga</name>
    <dbReference type="NCBI Taxonomy" id="3077"/>
    <lineage>
        <taxon>Eukaryota</taxon>
        <taxon>Viridiplantae</taxon>
        <taxon>Chlorophyta</taxon>
        <taxon>core chlorophytes</taxon>
        <taxon>Trebouxiophyceae</taxon>
        <taxon>Chlorellales</taxon>
        <taxon>Chlorellaceae</taxon>
        <taxon>Chlorella clade</taxon>
        <taxon>Chlorella</taxon>
    </lineage>
</organism>
<evidence type="ECO:0000313" key="4">
    <source>
        <dbReference type="Proteomes" id="UP001055712"/>
    </source>
</evidence>
<evidence type="ECO:0000313" key="3">
    <source>
        <dbReference type="EMBL" id="KAI3436412.1"/>
    </source>
</evidence>
<feature type="transmembrane region" description="Helical" evidence="2">
    <location>
        <begin position="117"/>
        <end position="137"/>
    </location>
</feature>
<feature type="transmembrane region" description="Helical" evidence="2">
    <location>
        <begin position="92"/>
        <end position="110"/>
    </location>
</feature>
<dbReference type="Proteomes" id="UP001055712">
    <property type="component" value="Unassembled WGS sequence"/>
</dbReference>
<keyword evidence="2" id="KW-0472">Membrane</keyword>
<feature type="compositionally biased region" description="Polar residues" evidence="1">
    <location>
        <begin position="1"/>
        <end position="15"/>
    </location>
</feature>